<sequence length="46" mass="4939">MFQALKAPVVLTQRHVRPKKGFISTHSGCGIALLGQQETEICGDDG</sequence>
<reference evidence="1 2" key="1">
    <citation type="journal article" date="2018" name="Sci. Rep.">
        <title>Characterisation of pathogen-specific regions and novel effector candidates in Fusarium oxysporum f. sp. cepae.</title>
        <authorList>
            <person name="Armitage A.D."/>
            <person name="Taylor A."/>
            <person name="Sobczyk M.K."/>
            <person name="Baxter L."/>
            <person name="Greenfield B.P."/>
            <person name="Bates H.J."/>
            <person name="Wilson F."/>
            <person name="Jackson A.C."/>
            <person name="Ott S."/>
            <person name="Harrison R.J."/>
            <person name="Clarkson J.P."/>
        </authorList>
    </citation>
    <scope>NUCLEOTIDE SEQUENCE [LARGE SCALE GENOMIC DNA]</scope>
    <source>
        <strain evidence="1 2">Fo_A13</strain>
    </source>
</reference>
<evidence type="ECO:0000313" key="2">
    <source>
        <dbReference type="Proteomes" id="UP000285084"/>
    </source>
</evidence>
<dbReference type="EMBL" id="MRCX01000077">
    <property type="protein sequence ID" value="RKK73980.1"/>
    <property type="molecule type" value="Genomic_DNA"/>
</dbReference>
<dbReference type="Proteomes" id="UP000285084">
    <property type="component" value="Unassembled WGS sequence"/>
</dbReference>
<dbReference type="AlphaFoldDB" id="A0A420N103"/>
<name>A0A420N103_FUSOX</name>
<evidence type="ECO:0000313" key="1">
    <source>
        <dbReference type="EMBL" id="RKK73980.1"/>
    </source>
</evidence>
<accession>A0A420N103</accession>
<gene>
    <name evidence="1" type="ORF">BFJ69_g8858</name>
</gene>
<protein>
    <submittedName>
        <fullName evidence="1">Uncharacterized protein</fullName>
    </submittedName>
</protein>
<organism evidence="1 2">
    <name type="scientific">Fusarium oxysporum</name>
    <name type="common">Fusarium vascular wilt</name>
    <dbReference type="NCBI Taxonomy" id="5507"/>
    <lineage>
        <taxon>Eukaryota</taxon>
        <taxon>Fungi</taxon>
        <taxon>Dikarya</taxon>
        <taxon>Ascomycota</taxon>
        <taxon>Pezizomycotina</taxon>
        <taxon>Sordariomycetes</taxon>
        <taxon>Hypocreomycetidae</taxon>
        <taxon>Hypocreales</taxon>
        <taxon>Nectriaceae</taxon>
        <taxon>Fusarium</taxon>
        <taxon>Fusarium oxysporum species complex</taxon>
    </lineage>
</organism>
<comment type="caution">
    <text evidence="1">The sequence shown here is derived from an EMBL/GenBank/DDBJ whole genome shotgun (WGS) entry which is preliminary data.</text>
</comment>
<proteinExistence type="predicted"/>